<gene>
    <name evidence="3" type="ORF">Sipo8835_41830</name>
</gene>
<proteinExistence type="predicted"/>
<keyword evidence="2" id="KW-1133">Transmembrane helix</keyword>
<reference evidence="3 4" key="1">
    <citation type="submission" date="2019-03" db="EMBL/GenBank/DDBJ databases">
        <title>Comparative genomic analyses of the sweetpotato soil rot pathogen, Streptomyces ipomoeae.</title>
        <authorList>
            <person name="Ruschel Soares N."/>
            <person name="Badger J.H."/>
            <person name="Huguet-Tapia J.C."/>
            <person name="Clark C.A."/>
            <person name="Pettis G.S."/>
        </authorList>
    </citation>
    <scope>NUCLEOTIDE SEQUENCE [LARGE SCALE GENOMIC DNA]</scope>
    <source>
        <strain evidence="3 4">88-35</strain>
    </source>
</reference>
<keyword evidence="2" id="KW-0472">Membrane</keyword>
<keyword evidence="2" id="KW-0812">Transmembrane</keyword>
<feature type="transmembrane region" description="Helical" evidence="2">
    <location>
        <begin position="12"/>
        <end position="31"/>
    </location>
</feature>
<sequence>MRTTLTPEFYQMFAVLLVAAMAVTCVVAAVADELLVRLLRRLHTCRPAAIRRRRPRAGSSTGSPAHASVGGHLR</sequence>
<dbReference type="Proteomes" id="UP000318720">
    <property type="component" value="Unassembled WGS sequence"/>
</dbReference>
<dbReference type="RefSeq" id="WP_141586028.1">
    <property type="nucleotide sequence ID" value="NZ_SPAZ01000338.1"/>
</dbReference>
<evidence type="ECO:0000256" key="1">
    <source>
        <dbReference type="SAM" id="MobiDB-lite"/>
    </source>
</evidence>
<evidence type="ECO:0000313" key="4">
    <source>
        <dbReference type="Proteomes" id="UP000318720"/>
    </source>
</evidence>
<evidence type="ECO:0000256" key="2">
    <source>
        <dbReference type="SAM" id="Phobius"/>
    </source>
</evidence>
<dbReference type="AlphaFoldDB" id="A0AAE8VVU6"/>
<accession>A0AAE8VVU6</accession>
<name>A0AAE8VVU6_9ACTN</name>
<organism evidence="3 4">
    <name type="scientific">Streptomyces ipomoeae</name>
    <dbReference type="NCBI Taxonomy" id="103232"/>
    <lineage>
        <taxon>Bacteria</taxon>
        <taxon>Bacillati</taxon>
        <taxon>Actinomycetota</taxon>
        <taxon>Actinomycetes</taxon>
        <taxon>Kitasatosporales</taxon>
        <taxon>Streptomycetaceae</taxon>
        <taxon>Streptomyces</taxon>
    </lineage>
</organism>
<protein>
    <submittedName>
        <fullName evidence="3">Uncharacterized protein</fullName>
    </submittedName>
</protein>
<comment type="caution">
    <text evidence="3">The sequence shown here is derived from an EMBL/GenBank/DDBJ whole genome shotgun (WGS) entry which is preliminary data.</text>
</comment>
<dbReference type="EMBL" id="SPAZ01000338">
    <property type="protein sequence ID" value="TQE17509.1"/>
    <property type="molecule type" value="Genomic_DNA"/>
</dbReference>
<evidence type="ECO:0000313" key="3">
    <source>
        <dbReference type="EMBL" id="TQE17509.1"/>
    </source>
</evidence>
<feature type="region of interest" description="Disordered" evidence="1">
    <location>
        <begin position="50"/>
        <end position="74"/>
    </location>
</feature>